<keyword evidence="2" id="KW-0808">Transferase</keyword>
<dbReference type="Gene3D" id="3.30.990.10">
    <property type="entry name" value="Formiminotransferase, N-terminal subdomain"/>
    <property type="match status" value="2"/>
</dbReference>
<dbReference type="Pfam" id="PF07837">
    <property type="entry name" value="FTCD_N"/>
    <property type="match status" value="1"/>
</dbReference>
<dbReference type="SUPFAM" id="SSF53098">
    <property type="entry name" value="Ribonuclease H-like"/>
    <property type="match status" value="1"/>
</dbReference>
<dbReference type="InterPro" id="IPR022384">
    <property type="entry name" value="FormiminoTrfase_cat_dom_sf"/>
</dbReference>
<dbReference type="InterPro" id="IPR002156">
    <property type="entry name" value="RNaseH_domain"/>
</dbReference>
<evidence type="ECO:0000256" key="1">
    <source>
        <dbReference type="ARBA" id="ARBA00012252"/>
    </source>
</evidence>
<proteinExistence type="predicted"/>
<dbReference type="EMBL" id="UZAU01000648">
    <property type="status" value="NOT_ANNOTATED_CDS"/>
    <property type="molecule type" value="Genomic_DNA"/>
</dbReference>
<dbReference type="SUPFAM" id="SSF55116">
    <property type="entry name" value="Formiminotransferase domain of formiminotransferase-cyclodeaminase"/>
    <property type="match status" value="2"/>
</dbReference>
<evidence type="ECO:0000259" key="4">
    <source>
        <dbReference type="SMART" id="SM01222"/>
    </source>
</evidence>
<dbReference type="GO" id="GO:0003676">
    <property type="term" value="F:nucleic acid binding"/>
    <property type="evidence" value="ECO:0007669"/>
    <property type="project" value="InterPro"/>
</dbReference>
<dbReference type="PANTHER" id="PTHR12234">
    <property type="entry name" value="FORMIMINOTRANSFERASE-CYCLODEAMINASE"/>
    <property type="match status" value="1"/>
</dbReference>
<dbReference type="GO" id="GO:0005542">
    <property type="term" value="F:folic acid binding"/>
    <property type="evidence" value="ECO:0007669"/>
    <property type="project" value="InterPro"/>
</dbReference>
<feature type="domain" description="Formiminotransferase C-terminal subdomain" evidence="3">
    <location>
        <begin position="351"/>
        <end position="441"/>
    </location>
</feature>
<dbReference type="InterPro" id="IPR012337">
    <property type="entry name" value="RNaseH-like_sf"/>
</dbReference>
<dbReference type="Proteomes" id="UP000596661">
    <property type="component" value="Chromosome 7"/>
</dbReference>
<dbReference type="InterPro" id="IPR037070">
    <property type="entry name" value="Formiminotransferase_C_sf"/>
</dbReference>
<dbReference type="InterPro" id="IPR013802">
    <property type="entry name" value="Formiminotransferase_C"/>
</dbReference>
<dbReference type="Pfam" id="PF13456">
    <property type="entry name" value="RVT_3"/>
    <property type="match status" value="1"/>
</dbReference>
<dbReference type="Gene3D" id="3.30.70.670">
    <property type="entry name" value="Formiminotransferase, C-terminal subdomain"/>
    <property type="match status" value="1"/>
</dbReference>
<dbReference type="GO" id="GO:0004523">
    <property type="term" value="F:RNA-DNA hybrid ribonuclease activity"/>
    <property type="evidence" value="ECO:0007669"/>
    <property type="project" value="InterPro"/>
</dbReference>
<accession>A0A803Q6B8</accession>
<keyword evidence="6" id="KW-1185">Reference proteome</keyword>
<reference evidence="5" key="2">
    <citation type="submission" date="2021-03" db="UniProtKB">
        <authorList>
            <consortium name="EnsemblPlants"/>
        </authorList>
    </citation>
    <scope>IDENTIFICATION</scope>
</reference>
<dbReference type="InterPro" id="IPR044730">
    <property type="entry name" value="RNase_H-like_dom_plant"/>
</dbReference>
<evidence type="ECO:0000259" key="3">
    <source>
        <dbReference type="SMART" id="SM01221"/>
    </source>
</evidence>
<dbReference type="AlphaFoldDB" id="A0A803Q6B8"/>
<dbReference type="EC" id="2.1.2.5" evidence="1"/>
<evidence type="ECO:0000313" key="6">
    <source>
        <dbReference type="Proteomes" id="UP000596661"/>
    </source>
</evidence>
<dbReference type="InterPro" id="IPR051623">
    <property type="entry name" value="FTCD"/>
</dbReference>
<dbReference type="EnsemblPlants" id="evm.model.07.768">
    <property type="protein sequence ID" value="cds.evm.model.07.768"/>
    <property type="gene ID" value="evm.TU.07.768"/>
</dbReference>
<dbReference type="Gene3D" id="3.30.420.10">
    <property type="entry name" value="Ribonuclease H-like superfamily/Ribonuclease H"/>
    <property type="match status" value="1"/>
</dbReference>
<dbReference type="InterPro" id="IPR037064">
    <property type="entry name" value="Formiminotransferase_N_sf"/>
</dbReference>
<dbReference type="GO" id="GO:0030409">
    <property type="term" value="F:glutamate formimidoyltransferase activity"/>
    <property type="evidence" value="ECO:0007669"/>
    <property type="project" value="UniProtKB-EC"/>
</dbReference>
<feature type="domain" description="Formiminotransferase N-terminal subdomain" evidence="4">
    <location>
        <begin position="186"/>
        <end position="346"/>
    </location>
</feature>
<dbReference type="InterPro" id="IPR036397">
    <property type="entry name" value="RNaseH_sf"/>
</dbReference>
<dbReference type="CDD" id="cd06222">
    <property type="entry name" value="RNase_H_like"/>
    <property type="match status" value="1"/>
</dbReference>
<evidence type="ECO:0000313" key="5">
    <source>
        <dbReference type="EnsemblPlants" id="cds.evm.model.07.768"/>
    </source>
</evidence>
<reference evidence="5" key="1">
    <citation type="submission" date="2018-11" db="EMBL/GenBank/DDBJ databases">
        <authorList>
            <person name="Grassa J C."/>
        </authorList>
    </citation>
    <scope>NUCLEOTIDE SEQUENCE [LARGE SCALE GENOMIC DNA]</scope>
</reference>
<evidence type="ECO:0000256" key="2">
    <source>
        <dbReference type="ARBA" id="ARBA00022679"/>
    </source>
</evidence>
<dbReference type="SMART" id="SM01222">
    <property type="entry name" value="FTCD_N"/>
    <property type="match status" value="1"/>
</dbReference>
<dbReference type="InterPro" id="IPR012886">
    <property type="entry name" value="Formiminotransferase_N"/>
</dbReference>
<protein>
    <recommendedName>
        <fullName evidence="1">glutamate formimidoyltransferase</fullName>
        <ecNumber evidence="1">2.1.2.5</ecNumber>
    </recommendedName>
</protein>
<dbReference type="PANTHER" id="PTHR12234:SF1">
    <property type="entry name" value="FORMIMINOTRANSFERASE N-TERMINAL SUBDOMAIN-CONTAINING PROTEIN"/>
    <property type="match status" value="1"/>
</dbReference>
<name>A0A803Q6B8_CANSA</name>
<dbReference type="SMART" id="SM01221">
    <property type="entry name" value="FTCD"/>
    <property type="match status" value="1"/>
</dbReference>
<sequence>MVSAWAMDYLWKYQDANNVVPISMGTTPSNVSNRSTSSDTDMVLAPYARLLEPNVAEAKASLHGLSCCVQMGYTVITAFSDCQRVVLAVNRRGPCPNEFGIVLNDIHHIRNSFSSISLSHCNRSKNYIAHSLAKRALDLDEARCGSRTCPCLNLLIVSSFQAAYCPQADPAFQVPVEKEKIMLKSMLGCCKVYISESRNRAALESIERAAKLFPKAPIINKFVDETYNRVGYTLVSNGSHPRLGIVDHICFHPLLSTSLGQAANIAKSLAADVGYGLQVPTFLYGAAHGEGRTLDTIRRELGYFKPNSSGNQWVGGLKQESLALKPDEGPPHVIPTKGVIVIGATRWVDNYNVPVFSTNLSAIRRIAKGVSGRGGGLPSVQAMALAHGETVIEVACNLLDPNNVGGDRVQLEVERLAKEEGISVGKGYFTDLSQEKIIQNYLKLDSALAEESNSLPLGNIADGCSKSHCKDVITKDCEDKEPTDLGYNYDNENSSSFQQESGAAYLVPKHHQKLHWGYE</sequence>
<dbReference type="Gramene" id="evm.model.07.768">
    <property type="protein sequence ID" value="cds.evm.model.07.768"/>
    <property type="gene ID" value="evm.TU.07.768"/>
</dbReference>
<organism evidence="5 6">
    <name type="scientific">Cannabis sativa</name>
    <name type="common">Hemp</name>
    <name type="synonym">Marijuana</name>
    <dbReference type="NCBI Taxonomy" id="3483"/>
    <lineage>
        <taxon>Eukaryota</taxon>
        <taxon>Viridiplantae</taxon>
        <taxon>Streptophyta</taxon>
        <taxon>Embryophyta</taxon>
        <taxon>Tracheophyta</taxon>
        <taxon>Spermatophyta</taxon>
        <taxon>Magnoliopsida</taxon>
        <taxon>eudicotyledons</taxon>
        <taxon>Gunneridae</taxon>
        <taxon>Pentapetalae</taxon>
        <taxon>rosids</taxon>
        <taxon>fabids</taxon>
        <taxon>Rosales</taxon>
        <taxon>Cannabaceae</taxon>
        <taxon>Cannabis</taxon>
    </lineage>
</organism>